<evidence type="ECO:0000256" key="1">
    <source>
        <dbReference type="SAM" id="Phobius"/>
    </source>
</evidence>
<comment type="caution">
    <text evidence="2">The sequence shown here is derived from an EMBL/GenBank/DDBJ whole genome shotgun (WGS) entry which is preliminary data.</text>
</comment>
<sequence>MMRISTAPQCYAWLFQTHSYNTRSNFQDSTMVLHISIQFNHPMTLTAVDSALLSSLFGSAATATSPPFVSLDVPDPSKPTFGAIPSPFVSLSSQIFSEAGVEASLQAHASSGSHIPAGPIIAGVVGFVVIVLTIILLAYTWRRKKRKTHLYDDDARPMHTRASQRRYSSEHNPRGVGTAVDDGGHFHTAASQVGWGRPVTHSNRPAHAAHVTPFDLHDNSNQPRFWSISKGRIEGALYGVTTPSPSFPHEQEAAAHDAAVEPRFNSVLPQSCMVQNQRAPSGEWSGETMTQPTNPTFTPGGNHRGGMHLNDQISTPVDSLPPLYTSL</sequence>
<name>A0A8H5F7S0_9AGAR</name>
<evidence type="ECO:0000313" key="2">
    <source>
        <dbReference type="EMBL" id="KAF5326846.1"/>
    </source>
</evidence>
<protein>
    <submittedName>
        <fullName evidence="2">Uncharacterized protein</fullName>
    </submittedName>
</protein>
<keyword evidence="1" id="KW-1133">Transmembrane helix</keyword>
<keyword evidence="3" id="KW-1185">Reference proteome</keyword>
<reference evidence="2 3" key="1">
    <citation type="journal article" date="2020" name="ISME J.">
        <title>Uncovering the hidden diversity of litter-decomposition mechanisms in mushroom-forming fungi.</title>
        <authorList>
            <person name="Floudas D."/>
            <person name="Bentzer J."/>
            <person name="Ahren D."/>
            <person name="Johansson T."/>
            <person name="Persson P."/>
            <person name="Tunlid A."/>
        </authorList>
    </citation>
    <scope>NUCLEOTIDE SEQUENCE [LARGE SCALE GENOMIC DNA]</scope>
    <source>
        <strain evidence="2 3">CBS 101986</strain>
    </source>
</reference>
<gene>
    <name evidence="2" type="ORF">D9619_005056</name>
</gene>
<dbReference type="AlphaFoldDB" id="A0A8H5F7S0"/>
<accession>A0A8H5F7S0</accession>
<evidence type="ECO:0000313" key="3">
    <source>
        <dbReference type="Proteomes" id="UP000567179"/>
    </source>
</evidence>
<dbReference type="EMBL" id="JAACJJ010000014">
    <property type="protein sequence ID" value="KAF5326846.1"/>
    <property type="molecule type" value="Genomic_DNA"/>
</dbReference>
<feature type="transmembrane region" description="Helical" evidence="1">
    <location>
        <begin position="120"/>
        <end position="141"/>
    </location>
</feature>
<proteinExistence type="predicted"/>
<keyword evidence="1" id="KW-0472">Membrane</keyword>
<dbReference type="Proteomes" id="UP000567179">
    <property type="component" value="Unassembled WGS sequence"/>
</dbReference>
<organism evidence="2 3">
    <name type="scientific">Psilocybe cf. subviscida</name>
    <dbReference type="NCBI Taxonomy" id="2480587"/>
    <lineage>
        <taxon>Eukaryota</taxon>
        <taxon>Fungi</taxon>
        <taxon>Dikarya</taxon>
        <taxon>Basidiomycota</taxon>
        <taxon>Agaricomycotina</taxon>
        <taxon>Agaricomycetes</taxon>
        <taxon>Agaricomycetidae</taxon>
        <taxon>Agaricales</taxon>
        <taxon>Agaricineae</taxon>
        <taxon>Strophariaceae</taxon>
        <taxon>Psilocybe</taxon>
    </lineage>
</organism>
<keyword evidence="1" id="KW-0812">Transmembrane</keyword>